<dbReference type="Proteomes" id="UP000585681">
    <property type="component" value="Unassembled WGS sequence"/>
</dbReference>
<dbReference type="AlphaFoldDB" id="A0A840CAJ5"/>
<accession>A0A840CAJ5</accession>
<dbReference type="SUPFAM" id="SSF51126">
    <property type="entry name" value="Pectin lyase-like"/>
    <property type="match status" value="1"/>
</dbReference>
<dbReference type="Pfam" id="PF12708">
    <property type="entry name" value="Pect-lyase_RHGA_epim"/>
    <property type="match status" value="1"/>
</dbReference>
<sequence>MNKAITDGLLLMPPEFANGLDVWSSEDGVPGSAIYEGAANAALVSADQDFGGCLELSKTAVTQKLRYMGQTPILPGCYLRVTARVKAISGNLPDVRIAAWAGDGGGGHVSGLTETGAATTLTAYGQVETVSAIIGTGARSGVDMAWGTTPIYAHIGLDLTGPTGGVVRIDDLVVEDITSAFLRTMMDWVDVTDFGAAGDGVTDDRAAFEAADAAAAGRSVLVPAGTYYLGDHVTFENKVRFEGTVAMPLDARLTLTRNFDLPSYIDAFGDELEGFKRALAVLFNYSDHDSLDMKGRRLDIDQPVDVQAAVANKNTYAIRRVLRNGQINAVASGNWNTDVHTSQASYSTSNPLQLTGVANVANIPVGSLVEGLGVGREIYVLSKNAGAGTLTLSKPLFDAAGTQTYTFRRFKYLLDFSGFASLDRFVLSDMELQCNGEASGVMLAPAGLIFHMRDCFVTKPKDRGITSIGTGCQGMLIDRCQFLSNEQTLRAQDRTSIALNVNANDSKIRDNRVVRFAHFGVWSGSGHVITANHWFQGDNETAGIRQAGIVLTSTNVKTTITANYIDNSSIEWTNEHDEAPDHSNEYSFGGLTVTGNIFTVNDVAPWFRWMVVKPVGPGHYIHGFNMSGNAFKAVNGDVDRVDMVDTTYADLDRGRMRNVTVGGNAFTGVTQVIANPVMLQFDVNTDVATWNCDFAGFLPFDGRARNAVSVVAEGAIQDGGGAVVAAMPYAKVEKGANKSEIQLVWPSPCHGRVNVTARMDNAT</sequence>
<protein>
    <recommendedName>
        <fullName evidence="1">Rhamnogalacturonase A/B/Epimerase-like pectate lyase domain-containing protein</fullName>
    </recommendedName>
</protein>
<evidence type="ECO:0000313" key="3">
    <source>
        <dbReference type="Proteomes" id="UP000585681"/>
    </source>
</evidence>
<organism evidence="2 3">
    <name type="scientific">Actibacterium naphthalenivorans</name>
    <dbReference type="NCBI Taxonomy" id="1614693"/>
    <lineage>
        <taxon>Bacteria</taxon>
        <taxon>Pseudomonadati</taxon>
        <taxon>Pseudomonadota</taxon>
        <taxon>Alphaproteobacteria</taxon>
        <taxon>Rhodobacterales</taxon>
        <taxon>Roseobacteraceae</taxon>
        <taxon>Actibacterium</taxon>
    </lineage>
</organism>
<evidence type="ECO:0000259" key="1">
    <source>
        <dbReference type="Pfam" id="PF12708"/>
    </source>
</evidence>
<dbReference type="EMBL" id="JACIEQ010000002">
    <property type="protein sequence ID" value="MBB4022415.1"/>
    <property type="molecule type" value="Genomic_DNA"/>
</dbReference>
<dbReference type="InterPro" id="IPR012334">
    <property type="entry name" value="Pectin_lyas_fold"/>
</dbReference>
<dbReference type="InterPro" id="IPR011050">
    <property type="entry name" value="Pectin_lyase_fold/virulence"/>
</dbReference>
<reference evidence="2" key="1">
    <citation type="submission" date="2020-08" db="EMBL/GenBank/DDBJ databases">
        <title>Genomic Encyclopedia of Type Strains, Phase IV (KMG-IV): sequencing the most valuable type-strain genomes for metagenomic binning, comparative biology and taxonomic classification.</title>
        <authorList>
            <person name="Goeker M."/>
        </authorList>
    </citation>
    <scope>NUCLEOTIDE SEQUENCE [LARGE SCALE GENOMIC DNA]</scope>
    <source>
        <strain evidence="2">DSM 105040</strain>
    </source>
</reference>
<dbReference type="Gene3D" id="2.160.20.10">
    <property type="entry name" value="Single-stranded right-handed beta-helix, Pectin lyase-like"/>
    <property type="match status" value="1"/>
</dbReference>
<dbReference type="InterPro" id="IPR024535">
    <property type="entry name" value="RHGA/B-epi-like_pectate_lyase"/>
</dbReference>
<keyword evidence="3" id="KW-1185">Reference proteome</keyword>
<comment type="caution">
    <text evidence="2">The sequence shown here is derived from an EMBL/GenBank/DDBJ whole genome shotgun (WGS) entry which is preliminary data.</text>
</comment>
<proteinExistence type="predicted"/>
<feature type="domain" description="Rhamnogalacturonase A/B/Epimerase-like pectate lyase" evidence="1">
    <location>
        <begin position="188"/>
        <end position="244"/>
    </location>
</feature>
<name>A0A840CAJ5_9RHOB</name>
<gene>
    <name evidence="2" type="ORF">GGR17_002224</name>
</gene>
<evidence type="ECO:0000313" key="2">
    <source>
        <dbReference type="EMBL" id="MBB4022415.1"/>
    </source>
</evidence>